<dbReference type="RefSeq" id="WP_242711547.1">
    <property type="nucleotide sequence ID" value="NZ_JALDAX010000011.1"/>
</dbReference>
<dbReference type="Gene3D" id="1.50.10.10">
    <property type="match status" value="1"/>
</dbReference>
<name>A0ABS9XMK4_9ACTN</name>
<protein>
    <recommendedName>
        <fullName evidence="5">Alpha-L-rhamnosidase six-hairpin glycosidase domain-containing protein</fullName>
    </recommendedName>
</protein>
<keyword evidence="4" id="KW-1185">Reference proteome</keyword>
<dbReference type="InterPro" id="IPR008928">
    <property type="entry name" value="6-hairpin_glycosidase_sf"/>
</dbReference>
<evidence type="ECO:0000259" key="2">
    <source>
        <dbReference type="Pfam" id="PF22422"/>
    </source>
</evidence>
<dbReference type="Pfam" id="PF03633">
    <property type="entry name" value="Glyco_hydro_65C"/>
    <property type="match status" value="1"/>
</dbReference>
<dbReference type="InterPro" id="IPR012341">
    <property type="entry name" value="6hp_glycosidase-like_sf"/>
</dbReference>
<dbReference type="InterPro" id="IPR054491">
    <property type="entry name" value="MGH1-like_GH"/>
</dbReference>
<dbReference type="SUPFAM" id="SSF48208">
    <property type="entry name" value="Six-hairpin glycosidases"/>
    <property type="match status" value="1"/>
</dbReference>
<dbReference type="EMBL" id="JALDAX010000011">
    <property type="protein sequence ID" value="MCI3243304.1"/>
    <property type="molecule type" value="Genomic_DNA"/>
</dbReference>
<dbReference type="Proteomes" id="UP001165270">
    <property type="component" value="Unassembled WGS sequence"/>
</dbReference>
<evidence type="ECO:0000313" key="4">
    <source>
        <dbReference type="Proteomes" id="UP001165270"/>
    </source>
</evidence>
<dbReference type="Pfam" id="PF22422">
    <property type="entry name" value="MGH1-like_GH"/>
    <property type="match status" value="1"/>
</dbReference>
<feature type="domain" description="Glycoside hydrolase family 65 C-terminal" evidence="1">
    <location>
        <begin position="408"/>
        <end position="451"/>
    </location>
</feature>
<feature type="domain" description="Mannosylglycerate hydrolase MGH1-like glycoside hydrolase" evidence="2">
    <location>
        <begin position="191"/>
        <end position="370"/>
    </location>
</feature>
<sequence>MPVLTFADPVTRRSLGTLYTAALTALADTHTVHADPAVYDRAGLLTHPPGTIVGAGGGYPAPQRWTRDAAVNAWSAASLLAPAVGRNTLFSVVDRGPHGPIVQQDDQWWDQVVWILAARHHYRVTGDRDFLAEAHRTGANTLAVRRGSDFDTDAGLFRGPGFMNDGISGYPSPPASPDVRSSFILDHPGTERLMCLSTNCLYVGAQSALADMADSLGDTEQAASLRADAARLRKAIDRHLWREETGTYAYLRHEDGTVDTSQEGAGLALALLCEVADPARAGLILDHTHWQPHGVVDVWPHFPRFDDARPGRHNVMVWPVVHGLFGNAAAAAGRTDLFARSVERLAGLVAGSGMGFHEVYDSVGGEVDGGWQEGGSGRMEHFVSQPDQAWSVTAYLRLIHEGLFGLTFTEDAVELRPCLPEHWGPVALRGLRYRDMTLDIALSGGGSRVRSCTVDGRPAEPVVRADGTGHHTVDLVLGV</sequence>
<evidence type="ECO:0000259" key="1">
    <source>
        <dbReference type="Pfam" id="PF03633"/>
    </source>
</evidence>
<evidence type="ECO:0008006" key="5">
    <source>
        <dbReference type="Google" id="ProtNLM"/>
    </source>
</evidence>
<gene>
    <name evidence="3" type="ORF">MQN93_26620</name>
</gene>
<accession>A0ABS9XMK4</accession>
<reference evidence="3" key="1">
    <citation type="submission" date="2022-03" db="EMBL/GenBank/DDBJ databases">
        <title>Streptomyces 7R015 and 7R016 isolated from Barleria lupulina in Thailand.</title>
        <authorList>
            <person name="Kanchanasin P."/>
            <person name="Phongsopitanun W."/>
            <person name="Tanasupawat S."/>
        </authorList>
    </citation>
    <scope>NUCLEOTIDE SEQUENCE</scope>
    <source>
        <strain evidence="3">7R016</strain>
    </source>
</reference>
<dbReference type="PANTHER" id="PTHR34987:SF6">
    <property type="entry name" value="ALPHA-L-RHAMNOSIDASE SIX-HAIRPIN GLYCOSIDASE DOMAIN-CONTAINING PROTEIN"/>
    <property type="match status" value="1"/>
</dbReference>
<organism evidence="3 4">
    <name type="scientific">Streptomyces spinosisporus</name>
    <dbReference type="NCBI Taxonomy" id="2927582"/>
    <lineage>
        <taxon>Bacteria</taxon>
        <taxon>Bacillati</taxon>
        <taxon>Actinomycetota</taxon>
        <taxon>Actinomycetes</taxon>
        <taxon>Kitasatosporales</taxon>
        <taxon>Streptomycetaceae</taxon>
        <taxon>Streptomyces</taxon>
    </lineage>
</organism>
<dbReference type="Gene3D" id="2.60.420.10">
    <property type="entry name" value="Maltose phosphorylase, domain 3"/>
    <property type="match status" value="1"/>
</dbReference>
<evidence type="ECO:0000313" key="3">
    <source>
        <dbReference type="EMBL" id="MCI3243304.1"/>
    </source>
</evidence>
<dbReference type="PANTHER" id="PTHR34987">
    <property type="entry name" value="C, PUTATIVE (AFU_ORTHOLOGUE AFUA_3G02880)-RELATED"/>
    <property type="match status" value="1"/>
</dbReference>
<proteinExistence type="predicted"/>
<comment type="caution">
    <text evidence="3">The sequence shown here is derived from an EMBL/GenBank/DDBJ whole genome shotgun (WGS) entry which is preliminary data.</text>
</comment>
<dbReference type="InterPro" id="IPR005194">
    <property type="entry name" value="Glyco_hydro_65_C"/>
</dbReference>